<dbReference type="AlphaFoldDB" id="A0A6C0CKS5"/>
<proteinExistence type="predicted"/>
<protein>
    <submittedName>
        <fullName evidence="2">Uncharacterized protein</fullName>
    </submittedName>
</protein>
<reference evidence="2" key="1">
    <citation type="journal article" date="2020" name="Nature">
        <title>Giant virus diversity and host interactions through global metagenomics.</title>
        <authorList>
            <person name="Schulz F."/>
            <person name="Roux S."/>
            <person name="Paez-Espino D."/>
            <person name="Jungbluth S."/>
            <person name="Walsh D.A."/>
            <person name="Denef V.J."/>
            <person name="McMahon K.D."/>
            <person name="Konstantinidis K.T."/>
            <person name="Eloe-Fadrosh E.A."/>
            <person name="Kyrpides N.C."/>
            <person name="Woyke T."/>
        </authorList>
    </citation>
    <scope>NUCLEOTIDE SEQUENCE</scope>
    <source>
        <strain evidence="2">GVMAG-M-3300021375-17</strain>
    </source>
</reference>
<name>A0A6C0CKS5_9ZZZZ</name>
<accession>A0A6C0CKS5</accession>
<dbReference type="EMBL" id="MN739453">
    <property type="protein sequence ID" value="QHT05386.1"/>
    <property type="molecule type" value="Genomic_DNA"/>
</dbReference>
<evidence type="ECO:0000256" key="1">
    <source>
        <dbReference type="SAM" id="MobiDB-lite"/>
    </source>
</evidence>
<sequence>MMNYDDDRSVDYSVNGLGREQLISLDSESIYSDESKDSQRSKNSKHSRIEKKEENRSAMYTIKRKIDKKFKKINIFNTAIQINTPIVNAISGYPFSDDEMKVYRVGSFEEMLFFKVRFLTYENGIPGLTLFYDNPEQYERHLGLTLDENTKKQYYEQRKKYERGEFHKKRQIHRGINKF</sequence>
<evidence type="ECO:0000313" key="2">
    <source>
        <dbReference type="EMBL" id="QHT05386.1"/>
    </source>
</evidence>
<organism evidence="2">
    <name type="scientific">viral metagenome</name>
    <dbReference type="NCBI Taxonomy" id="1070528"/>
    <lineage>
        <taxon>unclassified sequences</taxon>
        <taxon>metagenomes</taxon>
        <taxon>organismal metagenomes</taxon>
    </lineage>
</organism>
<feature type="region of interest" description="Disordered" evidence="1">
    <location>
        <begin position="29"/>
        <end position="54"/>
    </location>
</feature>